<evidence type="ECO:0000313" key="2">
    <source>
        <dbReference type="WBParaSite" id="JU765_v2.g6432.t1"/>
    </source>
</evidence>
<name>A0AC34RFX7_9BILA</name>
<dbReference type="WBParaSite" id="JU765_v2.g6432.t1">
    <property type="protein sequence ID" value="JU765_v2.g6432.t1"/>
    <property type="gene ID" value="JU765_v2.g6432"/>
</dbReference>
<proteinExistence type="predicted"/>
<reference evidence="2" key="1">
    <citation type="submission" date="2022-11" db="UniProtKB">
        <authorList>
            <consortium name="WormBaseParasite"/>
        </authorList>
    </citation>
    <scope>IDENTIFICATION</scope>
</reference>
<dbReference type="Proteomes" id="UP000887576">
    <property type="component" value="Unplaced"/>
</dbReference>
<protein>
    <submittedName>
        <fullName evidence="2">Uncharacterized protein</fullName>
    </submittedName>
</protein>
<sequence length="108" mass="12061">MLAAGCRDRKLFLREVQLFVSGFAYPTLGDVENVLVDALAHILPFGRLSLVTKHRLEQDDIQWLAANGFQNTGVKTYPGAGNRVELHVHAVYERFWGNVLVSLAFGAY</sequence>
<evidence type="ECO:0000313" key="1">
    <source>
        <dbReference type="Proteomes" id="UP000887576"/>
    </source>
</evidence>
<accession>A0AC34RFX7</accession>
<organism evidence="1 2">
    <name type="scientific">Panagrolaimus sp. JU765</name>
    <dbReference type="NCBI Taxonomy" id="591449"/>
    <lineage>
        <taxon>Eukaryota</taxon>
        <taxon>Metazoa</taxon>
        <taxon>Ecdysozoa</taxon>
        <taxon>Nematoda</taxon>
        <taxon>Chromadorea</taxon>
        <taxon>Rhabditida</taxon>
        <taxon>Tylenchina</taxon>
        <taxon>Panagrolaimomorpha</taxon>
        <taxon>Panagrolaimoidea</taxon>
        <taxon>Panagrolaimidae</taxon>
        <taxon>Panagrolaimus</taxon>
    </lineage>
</organism>